<comment type="pathway">
    <text evidence="3 19">Cofactor biosynthesis; adenosylcobalamin biosynthesis; adenosylcobalamin from cob(II)yrinate a,c-diamide: step 7/7.</text>
</comment>
<comment type="function">
    <text evidence="14 19">Joins adenosylcobinamide-GDP and alpha-ribazole to generate adenosylcobalamin (Ado-cobalamin). Also synthesizes adenosylcobalamin 5'-phosphate from adenosylcobinamide-GDP and alpha-ribazole 5'-phosphate.</text>
</comment>
<comment type="subcellular location">
    <subcellularLocation>
        <location evidence="2 19">Cell membrane</location>
        <topology evidence="2 19">Multi-pass membrane protein</topology>
    </subcellularLocation>
</comment>
<evidence type="ECO:0000313" key="21">
    <source>
        <dbReference type="Proteomes" id="UP001597216"/>
    </source>
</evidence>
<comment type="cofactor">
    <cofactor evidence="1 19">
        <name>Mg(2+)</name>
        <dbReference type="ChEBI" id="CHEBI:18420"/>
    </cofactor>
</comment>
<keyword evidence="7 19" id="KW-1003">Cell membrane</keyword>
<evidence type="ECO:0000256" key="6">
    <source>
        <dbReference type="ARBA" id="ARBA00015850"/>
    </source>
</evidence>
<evidence type="ECO:0000256" key="10">
    <source>
        <dbReference type="ARBA" id="ARBA00022692"/>
    </source>
</evidence>
<keyword evidence="21" id="KW-1185">Reference proteome</keyword>
<evidence type="ECO:0000256" key="19">
    <source>
        <dbReference type="HAMAP-Rule" id="MF_00719"/>
    </source>
</evidence>
<name>A0ABW3T362_9CAUL</name>
<evidence type="ECO:0000256" key="17">
    <source>
        <dbReference type="ARBA" id="ARBA00048623"/>
    </source>
</evidence>
<dbReference type="PANTHER" id="PTHR34148">
    <property type="entry name" value="ADENOSYLCOBINAMIDE-GDP RIBAZOLETRANSFERASE"/>
    <property type="match status" value="1"/>
</dbReference>
<keyword evidence="12 19" id="KW-1133">Transmembrane helix</keyword>
<keyword evidence="10 19" id="KW-0812">Transmembrane</keyword>
<evidence type="ECO:0000256" key="11">
    <source>
        <dbReference type="ARBA" id="ARBA00022842"/>
    </source>
</evidence>
<dbReference type="Proteomes" id="UP001597216">
    <property type="component" value="Unassembled WGS sequence"/>
</dbReference>
<proteinExistence type="inferred from homology"/>
<sequence length="243" mass="24568">MGQVRLLLVALQFLTRLPVPQVRGFTPDMISRSTRYYPVVGALVGGICALVLTGAAQVWDGVLPAMLAIAVGVLVTGAFHEDGLADTFDGLGGGTEPARRLEIMKDSRIGTFGALGLGLVLALKVAALAQLAPPLAALGLLCAHAGGRTAAVLAMAALAPVGQSAKWSPDRLRPIEPVLAVVLGAAPLVLLGAQAAPALALGLALAVLPALAARRLIGGYTGDVLGAVEQMFELGVLLALAAL</sequence>
<dbReference type="Pfam" id="PF02654">
    <property type="entry name" value="CobS"/>
    <property type="match status" value="1"/>
</dbReference>
<evidence type="ECO:0000313" key="20">
    <source>
        <dbReference type="EMBL" id="MFD1191624.1"/>
    </source>
</evidence>
<dbReference type="RefSeq" id="WP_377353972.1">
    <property type="nucleotide sequence ID" value="NZ_JBHTLQ010000031.1"/>
</dbReference>
<comment type="similarity">
    <text evidence="4 19">Belongs to the CobS family.</text>
</comment>
<keyword evidence="11 19" id="KW-0460">Magnesium</keyword>
<comment type="caution">
    <text evidence="20">The sequence shown here is derived from an EMBL/GenBank/DDBJ whole genome shotgun (WGS) entry which is preliminary data.</text>
</comment>
<dbReference type="GO" id="GO:0051073">
    <property type="term" value="F:adenosylcobinamide-GDP ribazoletransferase activity"/>
    <property type="evidence" value="ECO:0007669"/>
    <property type="project" value="UniProtKB-EC"/>
</dbReference>
<evidence type="ECO:0000256" key="1">
    <source>
        <dbReference type="ARBA" id="ARBA00001946"/>
    </source>
</evidence>
<accession>A0ABW3T362</accession>
<evidence type="ECO:0000256" key="16">
    <source>
        <dbReference type="ARBA" id="ARBA00032853"/>
    </source>
</evidence>
<feature type="transmembrane region" description="Helical" evidence="19">
    <location>
        <begin position="62"/>
        <end position="80"/>
    </location>
</feature>
<dbReference type="NCBIfam" id="TIGR00317">
    <property type="entry name" value="cobS"/>
    <property type="match status" value="1"/>
</dbReference>
<reference evidence="21" key="1">
    <citation type="journal article" date="2019" name="Int. J. Syst. Evol. Microbiol.">
        <title>The Global Catalogue of Microorganisms (GCM) 10K type strain sequencing project: providing services to taxonomists for standard genome sequencing and annotation.</title>
        <authorList>
            <consortium name="The Broad Institute Genomics Platform"/>
            <consortium name="The Broad Institute Genome Sequencing Center for Infectious Disease"/>
            <person name="Wu L."/>
            <person name="Ma J."/>
        </authorList>
    </citation>
    <scope>NUCLEOTIDE SEQUENCE [LARGE SCALE GENOMIC DNA]</scope>
    <source>
        <strain evidence="21">CCUG 55074</strain>
    </source>
</reference>
<evidence type="ECO:0000256" key="15">
    <source>
        <dbReference type="ARBA" id="ARBA00032605"/>
    </source>
</evidence>
<evidence type="ECO:0000256" key="2">
    <source>
        <dbReference type="ARBA" id="ARBA00004651"/>
    </source>
</evidence>
<evidence type="ECO:0000256" key="13">
    <source>
        <dbReference type="ARBA" id="ARBA00023136"/>
    </source>
</evidence>
<evidence type="ECO:0000256" key="9">
    <source>
        <dbReference type="ARBA" id="ARBA00022679"/>
    </source>
</evidence>
<comment type="catalytic activity">
    <reaction evidence="17 19">
        <text>alpha-ribazole + adenosylcob(III)inamide-GDP = adenosylcob(III)alamin + GMP + H(+)</text>
        <dbReference type="Rhea" id="RHEA:16049"/>
        <dbReference type="ChEBI" id="CHEBI:10329"/>
        <dbReference type="ChEBI" id="CHEBI:15378"/>
        <dbReference type="ChEBI" id="CHEBI:18408"/>
        <dbReference type="ChEBI" id="CHEBI:58115"/>
        <dbReference type="ChEBI" id="CHEBI:60487"/>
        <dbReference type="EC" id="2.7.8.26"/>
    </reaction>
</comment>
<organism evidence="20 21">
    <name type="scientific">Phenylobacterium conjunctum</name>
    <dbReference type="NCBI Taxonomy" id="1298959"/>
    <lineage>
        <taxon>Bacteria</taxon>
        <taxon>Pseudomonadati</taxon>
        <taxon>Pseudomonadota</taxon>
        <taxon>Alphaproteobacteria</taxon>
        <taxon>Caulobacterales</taxon>
        <taxon>Caulobacteraceae</taxon>
        <taxon>Phenylobacterium</taxon>
    </lineage>
</organism>
<dbReference type="PANTHER" id="PTHR34148:SF1">
    <property type="entry name" value="ADENOSYLCOBINAMIDE-GDP RIBAZOLETRANSFERASE"/>
    <property type="match status" value="1"/>
</dbReference>
<feature type="transmembrane region" description="Helical" evidence="19">
    <location>
        <begin position="109"/>
        <end position="128"/>
    </location>
</feature>
<feature type="transmembrane region" description="Helical" evidence="19">
    <location>
        <begin position="34"/>
        <end position="55"/>
    </location>
</feature>
<evidence type="ECO:0000256" key="7">
    <source>
        <dbReference type="ARBA" id="ARBA00022475"/>
    </source>
</evidence>
<dbReference type="HAMAP" id="MF_00719">
    <property type="entry name" value="CobS"/>
    <property type="match status" value="1"/>
</dbReference>
<keyword evidence="13 19" id="KW-0472">Membrane</keyword>
<dbReference type="EC" id="2.7.8.26" evidence="5 19"/>
<dbReference type="InterPro" id="IPR003805">
    <property type="entry name" value="CobS"/>
</dbReference>
<gene>
    <name evidence="19 20" type="primary">cobS</name>
    <name evidence="20" type="ORF">ACFQ27_13630</name>
</gene>
<dbReference type="EMBL" id="JBHTLQ010000031">
    <property type="protein sequence ID" value="MFD1191624.1"/>
    <property type="molecule type" value="Genomic_DNA"/>
</dbReference>
<evidence type="ECO:0000256" key="14">
    <source>
        <dbReference type="ARBA" id="ARBA00025228"/>
    </source>
</evidence>
<evidence type="ECO:0000256" key="12">
    <source>
        <dbReference type="ARBA" id="ARBA00022989"/>
    </source>
</evidence>
<keyword evidence="8 19" id="KW-0169">Cobalamin biosynthesis</keyword>
<evidence type="ECO:0000256" key="5">
    <source>
        <dbReference type="ARBA" id="ARBA00013200"/>
    </source>
</evidence>
<feature type="transmembrane region" description="Helical" evidence="19">
    <location>
        <begin position="178"/>
        <end position="208"/>
    </location>
</feature>
<evidence type="ECO:0000256" key="18">
    <source>
        <dbReference type="ARBA" id="ARBA00049504"/>
    </source>
</evidence>
<evidence type="ECO:0000256" key="4">
    <source>
        <dbReference type="ARBA" id="ARBA00010561"/>
    </source>
</evidence>
<protein>
    <recommendedName>
        <fullName evidence="6 19">Adenosylcobinamide-GDP ribazoletransferase</fullName>
        <ecNumber evidence="5 19">2.7.8.26</ecNumber>
    </recommendedName>
    <alternativeName>
        <fullName evidence="16 19">Cobalamin synthase</fullName>
    </alternativeName>
    <alternativeName>
        <fullName evidence="15 19">Cobalamin-5'-phosphate synthase</fullName>
    </alternativeName>
</protein>
<keyword evidence="9 19" id="KW-0808">Transferase</keyword>
<comment type="catalytic activity">
    <reaction evidence="18 19">
        <text>alpha-ribazole 5'-phosphate + adenosylcob(III)inamide-GDP = adenosylcob(III)alamin 5'-phosphate + GMP + H(+)</text>
        <dbReference type="Rhea" id="RHEA:23560"/>
        <dbReference type="ChEBI" id="CHEBI:15378"/>
        <dbReference type="ChEBI" id="CHEBI:57918"/>
        <dbReference type="ChEBI" id="CHEBI:58115"/>
        <dbReference type="ChEBI" id="CHEBI:60487"/>
        <dbReference type="ChEBI" id="CHEBI:60493"/>
        <dbReference type="EC" id="2.7.8.26"/>
    </reaction>
</comment>
<evidence type="ECO:0000256" key="3">
    <source>
        <dbReference type="ARBA" id="ARBA00004663"/>
    </source>
</evidence>
<evidence type="ECO:0000256" key="8">
    <source>
        <dbReference type="ARBA" id="ARBA00022573"/>
    </source>
</evidence>